<evidence type="ECO:0000256" key="1">
    <source>
        <dbReference type="SAM" id="MobiDB-lite"/>
    </source>
</evidence>
<protein>
    <submittedName>
        <fullName evidence="2">Uncharacterized protein</fullName>
    </submittedName>
</protein>
<dbReference type="EMBL" id="LN649229">
    <property type="protein sequence ID" value="CEI66766.1"/>
    <property type="molecule type" value="Genomic_DNA"/>
</dbReference>
<evidence type="ECO:0000313" key="2">
    <source>
        <dbReference type="EMBL" id="CEI66766.1"/>
    </source>
</evidence>
<evidence type="ECO:0000313" key="3">
    <source>
        <dbReference type="Proteomes" id="UP000245910"/>
    </source>
</evidence>
<dbReference type="Proteomes" id="UP000245910">
    <property type="component" value="Chromosome I"/>
</dbReference>
<dbReference type="AlphaFoldDB" id="A0A2L2TSH1"/>
<reference evidence="3" key="1">
    <citation type="submission" date="2014-10" db="EMBL/GenBank/DDBJ databases">
        <authorList>
            <person name="King R."/>
        </authorList>
    </citation>
    <scope>NUCLEOTIDE SEQUENCE [LARGE SCALE GENOMIC DNA]</scope>
    <source>
        <strain evidence="3">A3/5</strain>
    </source>
</reference>
<proteinExistence type="predicted"/>
<accession>A0A2L2TSH1</accession>
<name>A0A2L2TSH1_9HYPO</name>
<keyword evidence="3" id="KW-1185">Reference proteome</keyword>
<feature type="region of interest" description="Disordered" evidence="1">
    <location>
        <begin position="34"/>
        <end position="53"/>
    </location>
</feature>
<sequence length="111" mass="11954">MTQAHRWGRSAWLIGLRIGLVGFWRTLGGASLTSPEQRTETNNELSLDSAGDSGGGRKLLACITTVNNASFSDGNRIGVMDVVLDGGYSLIQWVLNPVSLRIARLMASVLH</sequence>
<organism evidence="2 3">
    <name type="scientific">Fusarium venenatum</name>
    <dbReference type="NCBI Taxonomy" id="56646"/>
    <lineage>
        <taxon>Eukaryota</taxon>
        <taxon>Fungi</taxon>
        <taxon>Dikarya</taxon>
        <taxon>Ascomycota</taxon>
        <taxon>Pezizomycotina</taxon>
        <taxon>Sordariomycetes</taxon>
        <taxon>Hypocreomycetidae</taxon>
        <taxon>Hypocreales</taxon>
        <taxon>Nectriaceae</taxon>
        <taxon>Fusarium</taxon>
    </lineage>
</organism>
<feature type="compositionally biased region" description="Polar residues" evidence="1">
    <location>
        <begin position="34"/>
        <end position="44"/>
    </location>
</feature>